<dbReference type="RefSeq" id="WP_150508957.1">
    <property type="nucleotide sequence ID" value="NZ_BMSQ01000013.1"/>
</dbReference>
<dbReference type="KEGG" id="sspb:CP982_02695"/>
<proteinExistence type="predicted"/>
<keyword evidence="6" id="KW-1185">Reference proteome</keyword>
<evidence type="ECO:0000313" key="5">
    <source>
        <dbReference type="Proteomes" id="UP000326505"/>
    </source>
</evidence>
<dbReference type="InterPro" id="IPR050491">
    <property type="entry name" value="AmpC-like"/>
</dbReference>
<gene>
    <name evidence="4" type="ORF">CP982_02695</name>
    <name evidence="3" type="ORF">FHS40_006567</name>
</gene>
<dbReference type="Proteomes" id="UP000326505">
    <property type="component" value="Chromosome"/>
</dbReference>
<evidence type="ECO:0000313" key="3">
    <source>
        <dbReference type="EMBL" id="MBB5107450.1"/>
    </source>
</evidence>
<dbReference type="InterPro" id="IPR001466">
    <property type="entry name" value="Beta-lactam-related"/>
</dbReference>
<reference evidence="3 6" key="2">
    <citation type="submission" date="2020-08" db="EMBL/GenBank/DDBJ databases">
        <title>Genomic Encyclopedia of Type Strains, Phase III (KMG-III): the genomes of soil and plant-associated and newly described type strains.</title>
        <authorList>
            <person name="Whitman W."/>
        </authorList>
    </citation>
    <scope>NUCLEOTIDE SEQUENCE [LARGE SCALE GENOMIC DNA]</scope>
    <source>
        <strain evidence="3 6">CECT 3146</strain>
    </source>
</reference>
<dbReference type="Proteomes" id="UP000549009">
    <property type="component" value="Unassembled WGS sequence"/>
</dbReference>
<dbReference type="Pfam" id="PF00144">
    <property type="entry name" value="Beta-lactamase"/>
    <property type="match status" value="1"/>
</dbReference>
<evidence type="ECO:0000256" key="1">
    <source>
        <dbReference type="SAM" id="SignalP"/>
    </source>
</evidence>
<evidence type="ECO:0000313" key="6">
    <source>
        <dbReference type="Proteomes" id="UP000549009"/>
    </source>
</evidence>
<dbReference type="EMBL" id="CP023690">
    <property type="protein sequence ID" value="QEV57751.1"/>
    <property type="molecule type" value="Genomic_DNA"/>
</dbReference>
<dbReference type="Gene3D" id="3.40.710.10">
    <property type="entry name" value="DD-peptidase/beta-lactamase superfamily"/>
    <property type="match status" value="1"/>
</dbReference>
<dbReference type="GO" id="GO:0009002">
    <property type="term" value="F:serine-type D-Ala-D-Ala carboxypeptidase activity"/>
    <property type="evidence" value="ECO:0007669"/>
    <property type="project" value="UniProtKB-EC"/>
</dbReference>
<feature type="signal peptide" evidence="1">
    <location>
        <begin position="1"/>
        <end position="32"/>
    </location>
</feature>
<keyword evidence="3" id="KW-0121">Carboxypeptidase</keyword>
<keyword evidence="1" id="KW-0732">Signal</keyword>
<feature type="chain" id="PRO_5044623018" evidence="1">
    <location>
        <begin position="33"/>
        <end position="406"/>
    </location>
</feature>
<keyword evidence="4" id="KW-0378">Hydrolase</keyword>
<sequence>MVRRRRRTARTARITLAAVVAAVSTVAASGLAAPSAQAAAADAPDRGHAATRAAVDAAVAGGVPGVLAQAHDARGTWHGTAGLADLTTRRPPLPGDRFRTGSISKTFIATVLLQLEAEGGLSLSDTVEKWLPGVVRGHGHDGRRMTLRQLLNHTSGVYDYTEDPGLHLQGKEYLAHRYDTWRPEQLVALAMRHEPKFPPGTSWGYTTTAYVLAAMVVERATGRPYATEAERRILRPLGMHATTLPGTYPRIPAPSGRMYTTFTDDPEHEVHDITEFDPSWAWSAGEVVTSTADLDRFLAALMRGKLLPAAQLKEMTTTVPSPGFGDGQDDGLGIFRAKLPCGKEIWGHTGFMPGSQSMAYTTRDGGHRLVANFNTDWAGGTDAAGHVLLAEFCGTAPPASPASPAR</sequence>
<protein>
    <submittedName>
        <fullName evidence="4">Class A beta-lactamase-related serine hydrolase</fullName>
    </submittedName>
    <submittedName>
        <fullName evidence="3">D-alanyl-D-alanine carboxypeptidase</fullName>
        <ecNumber evidence="3">3.4.16.4</ecNumber>
    </submittedName>
</protein>
<organism evidence="4 5">
    <name type="scientific">Streptomyces spectabilis</name>
    <dbReference type="NCBI Taxonomy" id="68270"/>
    <lineage>
        <taxon>Bacteria</taxon>
        <taxon>Bacillati</taxon>
        <taxon>Actinomycetota</taxon>
        <taxon>Actinomycetes</taxon>
        <taxon>Kitasatosporales</taxon>
        <taxon>Streptomycetaceae</taxon>
        <taxon>Streptomyces</taxon>
    </lineage>
</organism>
<name>A0A5P2WZZ1_STRST</name>
<keyword evidence="3" id="KW-0645">Protease</keyword>
<dbReference type="OrthoDB" id="5177574at2"/>
<dbReference type="InterPro" id="IPR012338">
    <property type="entry name" value="Beta-lactam/transpept-like"/>
</dbReference>
<dbReference type="AlphaFoldDB" id="A0A5P2WZZ1"/>
<dbReference type="EMBL" id="JACHJD010000013">
    <property type="protein sequence ID" value="MBB5107450.1"/>
    <property type="molecule type" value="Genomic_DNA"/>
</dbReference>
<dbReference type="PANTHER" id="PTHR46825:SF7">
    <property type="entry name" value="D-ALANYL-D-ALANINE CARBOXYPEPTIDASE"/>
    <property type="match status" value="1"/>
</dbReference>
<dbReference type="SUPFAM" id="SSF56601">
    <property type="entry name" value="beta-lactamase/transpeptidase-like"/>
    <property type="match status" value="1"/>
</dbReference>
<dbReference type="EC" id="3.4.16.4" evidence="3"/>
<accession>A0A5P2WZZ1</accession>
<feature type="domain" description="Beta-lactamase-related" evidence="2">
    <location>
        <begin position="53"/>
        <end position="376"/>
    </location>
</feature>
<dbReference type="PANTHER" id="PTHR46825">
    <property type="entry name" value="D-ALANYL-D-ALANINE-CARBOXYPEPTIDASE/ENDOPEPTIDASE AMPH"/>
    <property type="match status" value="1"/>
</dbReference>
<evidence type="ECO:0000313" key="4">
    <source>
        <dbReference type="EMBL" id="QEV57751.1"/>
    </source>
</evidence>
<reference evidence="4 5" key="1">
    <citation type="submission" date="2017-09" db="EMBL/GenBank/DDBJ databases">
        <authorList>
            <person name="Lee N."/>
            <person name="Cho B.-K."/>
        </authorList>
    </citation>
    <scope>NUCLEOTIDE SEQUENCE [LARGE SCALE GENOMIC DNA]</scope>
    <source>
        <strain evidence="4 5">ATCC 27465</strain>
    </source>
</reference>
<evidence type="ECO:0000259" key="2">
    <source>
        <dbReference type="Pfam" id="PF00144"/>
    </source>
</evidence>